<organism evidence="2">
    <name type="scientific">Arundo donax</name>
    <name type="common">Giant reed</name>
    <name type="synonym">Donax arundinaceus</name>
    <dbReference type="NCBI Taxonomy" id="35708"/>
    <lineage>
        <taxon>Eukaryota</taxon>
        <taxon>Viridiplantae</taxon>
        <taxon>Streptophyta</taxon>
        <taxon>Embryophyta</taxon>
        <taxon>Tracheophyta</taxon>
        <taxon>Spermatophyta</taxon>
        <taxon>Magnoliopsida</taxon>
        <taxon>Liliopsida</taxon>
        <taxon>Poales</taxon>
        <taxon>Poaceae</taxon>
        <taxon>PACMAD clade</taxon>
        <taxon>Arundinoideae</taxon>
        <taxon>Arundineae</taxon>
        <taxon>Arundo</taxon>
    </lineage>
</organism>
<sequence>MTALGARGPTGTSNSSRRRRPCRHSTRWRPSRRRCAPSWSARRRRPPTTRGEQRHQELGSSGSARQASRRS</sequence>
<dbReference type="AlphaFoldDB" id="A0A0A9I2Q4"/>
<evidence type="ECO:0000313" key="2">
    <source>
        <dbReference type="EMBL" id="JAE39453.1"/>
    </source>
</evidence>
<dbReference type="EMBL" id="GBRH01158443">
    <property type="protein sequence ID" value="JAE39453.1"/>
    <property type="molecule type" value="Transcribed_RNA"/>
</dbReference>
<reference evidence="2" key="2">
    <citation type="journal article" date="2015" name="Data Brief">
        <title>Shoot transcriptome of the giant reed, Arundo donax.</title>
        <authorList>
            <person name="Barrero R.A."/>
            <person name="Guerrero F.D."/>
            <person name="Moolhuijzen P."/>
            <person name="Goolsby J.A."/>
            <person name="Tidwell J."/>
            <person name="Bellgard S.E."/>
            <person name="Bellgard M.I."/>
        </authorList>
    </citation>
    <scope>NUCLEOTIDE SEQUENCE</scope>
    <source>
        <tissue evidence="2">Shoot tissue taken approximately 20 cm above the soil surface</tissue>
    </source>
</reference>
<protein>
    <submittedName>
        <fullName evidence="2">Uncharacterized protein</fullName>
    </submittedName>
</protein>
<feature type="region of interest" description="Disordered" evidence="1">
    <location>
        <begin position="1"/>
        <end position="71"/>
    </location>
</feature>
<feature type="compositionally biased region" description="Low complexity" evidence="1">
    <location>
        <begin position="59"/>
        <end position="71"/>
    </location>
</feature>
<proteinExistence type="predicted"/>
<feature type="compositionally biased region" description="Basic residues" evidence="1">
    <location>
        <begin position="16"/>
        <end position="47"/>
    </location>
</feature>
<reference evidence="2" key="1">
    <citation type="submission" date="2014-09" db="EMBL/GenBank/DDBJ databases">
        <authorList>
            <person name="Magalhaes I.L.F."/>
            <person name="Oliveira U."/>
            <person name="Santos F.R."/>
            <person name="Vidigal T.H.D.A."/>
            <person name="Brescovit A.D."/>
            <person name="Santos A.J."/>
        </authorList>
    </citation>
    <scope>NUCLEOTIDE SEQUENCE</scope>
    <source>
        <tissue evidence="2">Shoot tissue taken approximately 20 cm above the soil surface</tissue>
    </source>
</reference>
<name>A0A0A9I2Q4_ARUDO</name>
<evidence type="ECO:0000256" key="1">
    <source>
        <dbReference type="SAM" id="MobiDB-lite"/>
    </source>
</evidence>
<accession>A0A0A9I2Q4</accession>